<keyword evidence="2" id="KW-1185">Reference proteome</keyword>
<organism evidence="1 2">
    <name type="scientific">Siminovitchia terrae</name>
    <name type="common">Bacillus terrae</name>
    <dbReference type="NCBI Taxonomy" id="1914933"/>
    <lineage>
        <taxon>Bacteria</taxon>
        <taxon>Bacillati</taxon>
        <taxon>Bacillota</taxon>
        <taxon>Bacilli</taxon>
        <taxon>Bacillales</taxon>
        <taxon>Bacillaceae</taxon>
        <taxon>Siminovitchia</taxon>
    </lineage>
</organism>
<evidence type="ECO:0000313" key="1">
    <source>
        <dbReference type="EMBL" id="GIN96013.1"/>
    </source>
</evidence>
<name>A0ABQ4KVG4_SIMTE</name>
<dbReference type="EMBL" id="BORJ01000004">
    <property type="protein sequence ID" value="GIN96013.1"/>
    <property type="molecule type" value="Genomic_DNA"/>
</dbReference>
<comment type="caution">
    <text evidence="1">The sequence shown here is derived from an EMBL/GenBank/DDBJ whole genome shotgun (WGS) entry which is preliminary data.</text>
</comment>
<proteinExistence type="predicted"/>
<accession>A0ABQ4KVG4</accession>
<evidence type="ECO:0000313" key="2">
    <source>
        <dbReference type="Proteomes" id="UP000680670"/>
    </source>
</evidence>
<protein>
    <submittedName>
        <fullName evidence="1">Uncharacterized protein</fullName>
    </submittedName>
</protein>
<reference evidence="1 2" key="1">
    <citation type="submission" date="2021-03" db="EMBL/GenBank/DDBJ databases">
        <title>Antimicrobial resistance genes in bacteria isolated from Japanese honey, and their potential for conferring macrolide and lincosamide resistance in the American foulbrood pathogen Paenibacillus larvae.</title>
        <authorList>
            <person name="Okamoto M."/>
            <person name="Kumagai M."/>
            <person name="Kanamori H."/>
            <person name="Takamatsu D."/>
        </authorList>
    </citation>
    <scope>NUCLEOTIDE SEQUENCE [LARGE SCALE GENOMIC DNA]</scope>
    <source>
        <strain evidence="1 2">J6TS1</strain>
    </source>
</reference>
<gene>
    <name evidence="1" type="ORF">J6TS1_18830</name>
</gene>
<sequence length="42" mass="4814">MFLRYMSAYVISKKSQLVKNIIGQEVKKGDDQVQPFTSGSKY</sequence>
<dbReference type="Proteomes" id="UP000680670">
    <property type="component" value="Unassembled WGS sequence"/>
</dbReference>